<evidence type="ECO:0000259" key="7">
    <source>
        <dbReference type="PROSITE" id="PS51918"/>
    </source>
</evidence>
<dbReference type="AlphaFoldDB" id="A0A1G6P5D0"/>
<keyword evidence="8" id="KW-0670">Pyruvate</keyword>
<dbReference type="Proteomes" id="UP000199411">
    <property type="component" value="Unassembled WGS sequence"/>
</dbReference>
<dbReference type="CDD" id="cd01335">
    <property type="entry name" value="Radical_SAM"/>
    <property type="match status" value="1"/>
</dbReference>
<dbReference type="SFLD" id="SFLDS00029">
    <property type="entry name" value="Radical_SAM"/>
    <property type="match status" value="1"/>
</dbReference>
<keyword evidence="8" id="KW-0456">Lyase</keyword>
<dbReference type="InterPro" id="IPR034457">
    <property type="entry name" value="Organic_radical-activating"/>
</dbReference>
<dbReference type="EMBL" id="FMYU01000008">
    <property type="protein sequence ID" value="SDC75289.1"/>
    <property type="molecule type" value="Genomic_DNA"/>
</dbReference>
<keyword evidence="3" id="KW-0949">S-adenosyl-L-methionine</keyword>
<dbReference type="OrthoDB" id="9782387at2"/>
<dbReference type="Gene3D" id="3.20.20.70">
    <property type="entry name" value="Aldolase class I"/>
    <property type="match status" value="1"/>
</dbReference>
<dbReference type="GO" id="GO:0016829">
    <property type="term" value="F:lyase activity"/>
    <property type="evidence" value="ECO:0007669"/>
    <property type="project" value="UniProtKB-KW"/>
</dbReference>
<accession>A0A1G6P5D0</accession>
<dbReference type="SUPFAM" id="SSF102114">
    <property type="entry name" value="Radical SAM enzymes"/>
    <property type="match status" value="1"/>
</dbReference>
<name>A0A1G6P5D0_9BACT</name>
<evidence type="ECO:0000256" key="6">
    <source>
        <dbReference type="ARBA" id="ARBA00023014"/>
    </source>
</evidence>
<gene>
    <name evidence="8" type="ORF">SAMN05660835_01326</name>
</gene>
<dbReference type="Pfam" id="PF04055">
    <property type="entry name" value="Radical_SAM"/>
    <property type="match status" value="1"/>
</dbReference>
<reference evidence="9" key="1">
    <citation type="submission" date="2016-10" db="EMBL/GenBank/DDBJ databases">
        <authorList>
            <person name="Varghese N."/>
            <person name="Submissions S."/>
        </authorList>
    </citation>
    <scope>NUCLEOTIDE SEQUENCE [LARGE SCALE GENOMIC DNA]</scope>
    <source>
        <strain evidence="9">DSM 8415</strain>
    </source>
</reference>
<protein>
    <submittedName>
        <fullName evidence="8">Pyruvate formate lyase activating enzyme</fullName>
    </submittedName>
</protein>
<dbReference type="PROSITE" id="PS51918">
    <property type="entry name" value="RADICAL_SAM"/>
    <property type="match status" value="1"/>
</dbReference>
<keyword evidence="4" id="KW-0479">Metal-binding</keyword>
<dbReference type="PANTHER" id="PTHR30352">
    <property type="entry name" value="PYRUVATE FORMATE-LYASE-ACTIVATING ENZYME"/>
    <property type="match status" value="1"/>
</dbReference>
<dbReference type="InterPro" id="IPR012840">
    <property type="entry name" value="NrdG2"/>
</dbReference>
<feature type="domain" description="Radical SAM core" evidence="7">
    <location>
        <begin position="13"/>
        <end position="197"/>
    </location>
</feature>
<evidence type="ECO:0000256" key="2">
    <source>
        <dbReference type="ARBA" id="ARBA00022485"/>
    </source>
</evidence>
<keyword evidence="9" id="KW-1185">Reference proteome</keyword>
<dbReference type="SFLD" id="SFLDG01094">
    <property type="entry name" value="Uncharacterised_Radical_SAM_Su"/>
    <property type="match status" value="1"/>
</dbReference>
<evidence type="ECO:0000256" key="5">
    <source>
        <dbReference type="ARBA" id="ARBA00023004"/>
    </source>
</evidence>
<dbReference type="InterPro" id="IPR007197">
    <property type="entry name" value="rSAM"/>
</dbReference>
<keyword evidence="6" id="KW-0411">Iron-sulfur</keyword>
<dbReference type="GO" id="GO:0046872">
    <property type="term" value="F:metal ion binding"/>
    <property type="evidence" value="ECO:0007669"/>
    <property type="project" value="UniProtKB-KW"/>
</dbReference>
<comment type="cofactor">
    <cofactor evidence="1">
        <name>[4Fe-4S] cluster</name>
        <dbReference type="ChEBI" id="CHEBI:49883"/>
    </cofactor>
</comment>
<evidence type="ECO:0000256" key="3">
    <source>
        <dbReference type="ARBA" id="ARBA00022691"/>
    </source>
</evidence>
<dbReference type="InterPro" id="IPR058240">
    <property type="entry name" value="rSAM_sf"/>
</dbReference>
<proteinExistence type="predicted"/>
<evidence type="ECO:0000256" key="4">
    <source>
        <dbReference type="ARBA" id="ARBA00022723"/>
    </source>
</evidence>
<keyword evidence="5" id="KW-0408">Iron</keyword>
<dbReference type="RefSeq" id="WP_092129082.1">
    <property type="nucleotide sequence ID" value="NZ_FMYU01000008.1"/>
</dbReference>
<organism evidence="8 9">
    <name type="scientific">Desulfurella multipotens</name>
    <dbReference type="NCBI Taxonomy" id="79269"/>
    <lineage>
        <taxon>Bacteria</taxon>
        <taxon>Pseudomonadati</taxon>
        <taxon>Campylobacterota</taxon>
        <taxon>Desulfurellia</taxon>
        <taxon>Desulfurellales</taxon>
        <taxon>Desulfurellaceae</taxon>
        <taxon>Desulfurella</taxon>
    </lineage>
</organism>
<evidence type="ECO:0000256" key="1">
    <source>
        <dbReference type="ARBA" id="ARBA00001966"/>
    </source>
</evidence>
<dbReference type="InterPro" id="IPR013785">
    <property type="entry name" value="Aldolase_TIM"/>
</dbReference>
<evidence type="ECO:0000313" key="9">
    <source>
        <dbReference type="Proteomes" id="UP000199411"/>
    </source>
</evidence>
<evidence type="ECO:0000313" key="8">
    <source>
        <dbReference type="EMBL" id="SDC75289.1"/>
    </source>
</evidence>
<dbReference type="PANTHER" id="PTHR30352:SF5">
    <property type="entry name" value="PYRUVATE FORMATE-LYASE 1-ACTIVATING ENZYME"/>
    <property type="match status" value="1"/>
</dbReference>
<dbReference type="GO" id="GO:0051539">
    <property type="term" value="F:4 iron, 4 sulfur cluster binding"/>
    <property type="evidence" value="ECO:0007669"/>
    <property type="project" value="UniProtKB-KW"/>
</dbReference>
<dbReference type="NCBIfam" id="TIGR02495">
    <property type="entry name" value="NrdG2"/>
    <property type="match status" value="1"/>
</dbReference>
<keyword evidence="2" id="KW-0004">4Fe-4S</keyword>
<sequence length="197" mass="22464">MKIAAIQKVSFIDYPGKIASVLFCPFCNLRCPYCHNPELVFFKGNTLDEFSVLSFLQSRVGKIEAVVITGGEPTLQNDLPDFITKIKKLRFLVKLDTNGHCPDVLADAINLVDVIALDLKATCEKYKTFGGDCEKLKESFELLKHFQGHLIIRTTMYPPFTSESDLQEMNKLIPKDLNHERQFNEFRDLVTLEKFLA</sequence>